<dbReference type="PANTHER" id="PTHR32114:SF2">
    <property type="entry name" value="ABC TRANSPORTER ABCH.3"/>
    <property type="match status" value="1"/>
</dbReference>
<dbReference type="InterPro" id="IPR038729">
    <property type="entry name" value="Rad50/SbcC_AAA"/>
</dbReference>
<dbReference type="AlphaFoldDB" id="A0A7X6DMZ9"/>
<evidence type="ECO:0000313" key="3">
    <source>
        <dbReference type="EMBL" id="NKE70125.1"/>
    </source>
</evidence>
<accession>A0A7X6DMZ9</accession>
<dbReference type="InterPro" id="IPR027417">
    <property type="entry name" value="P-loop_NTPase"/>
</dbReference>
<dbReference type="Pfam" id="PF13476">
    <property type="entry name" value="AAA_23"/>
    <property type="match status" value="1"/>
</dbReference>
<dbReference type="SUPFAM" id="SSF52540">
    <property type="entry name" value="P-loop containing nucleoside triphosphate hydrolases"/>
    <property type="match status" value="1"/>
</dbReference>
<feature type="coiled-coil region" evidence="1">
    <location>
        <begin position="461"/>
        <end position="495"/>
    </location>
</feature>
<dbReference type="Proteomes" id="UP000534783">
    <property type="component" value="Unassembled WGS sequence"/>
</dbReference>
<proteinExistence type="predicted"/>
<dbReference type="NCBIfam" id="TIGR03185">
    <property type="entry name" value="DNA_S_dndD"/>
    <property type="match status" value="1"/>
</dbReference>
<dbReference type="InterPro" id="IPR017599">
    <property type="entry name" value="DNA_S_DndD"/>
</dbReference>
<dbReference type="RefSeq" id="WP_168058388.1">
    <property type="nucleotide sequence ID" value="NZ_VTOW01000001.1"/>
</dbReference>
<feature type="coiled-coil region" evidence="1">
    <location>
        <begin position="209"/>
        <end position="243"/>
    </location>
</feature>
<dbReference type="EMBL" id="VTOW01000001">
    <property type="protein sequence ID" value="NKE70125.1"/>
    <property type="molecule type" value="Genomic_DNA"/>
</dbReference>
<keyword evidence="1" id="KW-0175">Coiled coil</keyword>
<evidence type="ECO:0000256" key="1">
    <source>
        <dbReference type="SAM" id="Coils"/>
    </source>
</evidence>
<feature type="domain" description="Rad50/SbcC-type AAA" evidence="2">
    <location>
        <begin position="5"/>
        <end position="258"/>
    </location>
</feature>
<evidence type="ECO:0000313" key="4">
    <source>
        <dbReference type="Proteomes" id="UP000534783"/>
    </source>
</evidence>
<dbReference type="Gene3D" id="3.40.50.300">
    <property type="entry name" value="P-loop containing nucleotide triphosphate hydrolases"/>
    <property type="match status" value="2"/>
</dbReference>
<gene>
    <name evidence="3" type="primary">dndD</name>
    <name evidence="3" type="ORF">MNODULE_05135</name>
</gene>
<dbReference type="GO" id="GO:0016887">
    <property type="term" value="F:ATP hydrolysis activity"/>
    <property type="evidence" value="ECO:0007669"/>
    <property type="project" value="InterPro"/>
</dbReference>
<organism evidence="3 4">
    <name type="scientific">Candidatus Manganitrophus noduliformans</name>
    <dbReference type="NCBI Taxonomy" id="2606439"/>
    <lineage>
        <taxon>Bacteria</taxon>
        <taxon>Pseudomonadati</taxon>
        <taxon>Nitrospirota</taxon>
        <taxon>Nitrospiria</taxon>
        <taxon>Candidatus Troglogloeales</taxon>
        <taxon>Candidatus Manganitrophaceae</taxon>
        <taxon>Candidatus Manganitrophus</taxon>
    </lineage>
</organism>
<evidence type="ECO:0000259" key="2">
    <source>
        <dbReference type="Pfam" id="PF13476"/>
    </source>
</evidence>
<comment type="caution">
    <text evidence="3">The sequence shown here is derived from an EMBL/GenBank/DDBJ whole genome shotgun (WGS) entry which is preliminary data.</text>
</comment>
<dbReference type="PANTHER" id="PTHR32114">
    <property type="entry name" value="ABC TRANSPORTER ABCH.3"/>
    <property type="match status" value="1"/>
</dbReference>
<name>A0A7X6DMZ9_9BACT</name>
<sequence length="675" mass="76757">MILTSLTLVDFGLFRGRQTVQLAPRPGRPIVLFGGKNGVGKTTLLEAIRLCLYGPGVLGDRVSKETYLQYLKSRIHSNPTLLIQPTVASVTLEFRYADVGVIHAYEVTRSWELRGTQKIIEYLEVKRAGSLLNDVSADHWQDFVRELIPPGVSQLFFFDGEKIQQLADDTSDQQTLADAIKSLFGLDAVERLQTDLGTYLSRIIRPLQGGKQSEEVERLQQEMEDIRNKLAHFRSNRQELETKFSERRSAIARVESKITSEGGLFVRNRNSLTQKKAELKARISQHEGTIRQLCANLLPFALVPKLCTQLKEQLLLEEQAVQSKAASDHLKSLKNHLFSQLDSTGFWKGIPKLPAGAKKAVISKIRDAVKDLVAFKKPQATHLIHQISPAESQRLQLWIDQIGNDISKKAQVISRELEDSYRDFQKVDEALRKIPADDVLKPLLEQLNGLHRELGELGKQTLVLDQEIKSAELKLAEYQRNYNQATEVLAEKASTSSRIQLVPRIHRVLEEYKSGLIQSRVNQLQEEVTTSFNQLCRKKDALRTIAIDPKDFSVTFYDRQNRSLPKVQLSAGEKQIYAISMLWALSKISGRPLPMIIDTPLARLDTDHRKILVNQYFPTASHQVIILSTDTEVDQSYFAQLRKNISMNYRLEFDSVEYCTTIHSGYFWKGTDENH</sequence>
<feature type="coiled-coil region" evidence="1">
    <location>
        <begin position="269"/>
        <end position="296"/>
    </location>
</feature>
<dbReference type="GO" id="GO:0006302">
    <property type="term" value="P:double-strand break repair"/>
    <property type="evidence" value="ECO:0007669"/>
    <property type="project" value="InterPro"/>
</dbReference>
<protein>
    <submittedName>
        <fullName evidence="3">DNA sulfur modification protein DndD</fullName>
    </submittedName>
</protein>
<reference evidence="3 4" key="1">
    <citation type="journal article" date="2020" name="Nature">
        <title>Bacterial chemolithoautotrophy via manganese oxidation.</title>
        <authorList>
            <person name="Yu H."/>
            <person name="Leadbetter J.R."/>
        </authorList>
    </citation>
    <scope>NUCLEOTIDE SEQUENCE [LARGE SCALE GENOMIC DNA]</scope>
    <source>
        <strain evidence="3 4">Mn-1</strain>
    </source>
</reference>
<keyword evidence="4" id="KW-1185">Reference proteome</keyword>